<sequence length="108" mass="11696">MVSVSCVCDNPPIVRLALRAFGFPVWILRALQYRAIFSLSPDLCNSTTSLLLLQTTLQPNFSFIFLSLLTGSMSAVNSASSFLNSVSPGGSCHPLLERPDSCHFPVGF</sequence>
<comment type="caution">
    <text evidence="1">The sequence shown here is derived from an EMBL/GenBank/DDBJ whole genome shotgun (WGS) entry which is preliminary data.</text>
</comment>
<name>A0ABU7EXG1_9TELE</name>
<keyword evidence="2" id="KW-1185">Reference proteome</keyword>
<evidence type="ECO:0000313" key="2">
    <source>
        <dbReference type="Proteomes" id="UP001352852"/>
    </source>
</evidence>
<gene>
    <name evidence="1" type="ORF">CHARACLAT_028252</name>
</gene>
<proteinExistence type="predicted"/>
<protein>
    <submittedName>
        <fullName evidence="1">Uncharacterized protein</fullName>
    </submittedName>
</protein>
<dbReference type="Proteomes" id="UP001352852">
    <property type="component" value="Unassembled WGS sequence"/>
</dbReference>
<dbReference type="EMBL" id="JAHUTJ010069309">
    <property type="protein sequence ID" value="MED6291891.1"/>
    <property type="molecule type" value="Genomic_DNA"/>
</dbReference>
<evidence type="ECO:0000313" key="1">
    <source>
        <dbReference type="EMBL" id="MED6291891.1"/>
    </source>
</evidence>
<reference evidence="1 2" key="1">
    <citation type="submission" date="2021-06" db="EMBL/GenBank/DDBJ databases">
        <authorList>
            <person name="Palmer J.M."/>
        </authorList>
    </citation>
    <scope>NUCLEOTIDE SEQUENCE [LARGE SCALE GENOMIC DNA]</scope>
    <source>
        <strain evidence="1 2">CL_MEX2019</strain>
        <tissue evidence="1">Muscle</tissue>
    </source>
</reference>
<accession>A0ABU7EXG1</accession>
<organism evidence="1 2">
    <name type="scientific">Characodon lateralis</name>
    <dbReference type="NCBI Taxonomy" id="208331"/>
    <lineage>
        <taxon>Eukaryota</taxon>
        <taxon>Metazoa</taxon>
        <taxon>Chordata</taxon>
        <taxon>Craniata</taxon>
        <taxon>Vertebrata</taxon>
        <taxon>Euteleostomi</taxon>
        <taxon>Actinopterygii</taxon>
        <taxon>Neopterygii</taxon>
        <taxon>Teleostei</taxon>
        <taxon>Neoteleostei</taxon>
        <taxon>Acanthomorphata</taxon>
        <taxon>Ovalentaria</taxon>
        <taxon>Atherinomorphae</taxon>
        <taxon>Cyprinodontiformes</taxon>
        <taxon>Goodeidae</taxon>
        <taxon>Characodon</taxon>
    </lineage>
</organism>